<dbReference type="PIRSF" id="PIRSF017617">
    <property type="entry name" value="Thr_aldolase"/>
    <property type="match status" value="1"/>
</dbReference>
<dbReference type="PANTHER" id="PTHR48097:SF9">
    <property type="entry name" value="L-THREONINE ALDOLASE"/>
    <property type="match status" value="1"/>
</dbReference>
<dbReference type="RefSeq" id="WP_063190881.1">
    <property type="nucleotide sequence ID" value="NZ_JBLGCT010000001.1"/>
</dbReference>
<comment type="cofactor">
    <cofactor evidence="1">
        <name>pyridoxal 5'-phosphate</name>
        <dbReference type="ChEBI" id="CHEBI:597326"/>
    </cofactor>
</comment>
<evidence type="ECO:0000313" key="7">
    <source>
        <dbReference type="EMBL" id="KZE50925.1"/>
    </source>
</evidence>
<dbReference type="InterPro" id="IPR023603">
    <property type="entry name" value="Low_specificity_L-TA-like"/>
</dbReference>
<keyword evidence="3" id="KW-0663">Pyridoxal phosphate</keyword>
<reference evidence="8" key="1">
    <citation type="submission" date="2016-01" db="EMBL/GenBank/DDBJ databases">
        <title>Whole genome sequencing of Bhargavaea cecembensis T14.</title>
        <authorList>
            <person name="Hong K.W."/>
        </authorList>
    </citation>
    <scope>NUCLEOTIDE SEQUENCE [LARGE SCALE GENOMIC DNA]</scope>
    <source>
        <strain evidence="8">M19</strain>
    </source>
</reference>
<dbReference type="InterPro" id="IPR015422">
    <property type="entry name" value="PyrdxlP-dep_Trfase_small"/>
</dbReference>
<dbReference type="NCBIfam" id="NF041359">
    <property type="entry name" value="GntG_guanitoxin"/>
    <property type="match status" value="1"/>
</dbReference>
<dbReference type="GO" id="GO:0008732">
    <property type="term" value="F:L-allo-threonine aldolase activity"/>
    <property type="evidence" value="ECO:0007669"/>
    <property type="project" value="TreeGrafter"/>
</dbReference>
<dbReference type="InterPro" id="IPR001597">
    <property type="entry name" value="ArAA_b-elim_lyase/Thr_aldolase"/>
</dbReference>
<gene>
    <name evidence="7" type="ORF">AV649_16260</name>
</gene>
<evidence type="ECO:0000256" key="1">
    <source>
        <dbReference type="ARBA" id="ARBA00001933"/>
    </source>
</evidence>
<dbReference type="InterPro" id="IPR015421">
    <property type="entry name" value="PyrdxlP-dep_Trfase_major"/>
</dbReference>
<comment type="caution">
    <text evidence="7">The sequence shown here is derived from an EMBL/GenBank/DDBJ whole genome shotgun (WGS) entry which is preliminary data.</text>
</comment>
<sequence>MIELRSDTFSLPSKEMLDSISKAILGDDVYSQDMTVKELESRAAELLGKEDAILMPSGTMANLASILAHCPRGSKVIVGDKSDIYIYEAGGASVCGGVMYEPVPTESDGILKLHNVEKAFPQDQDDPQFALPSLICIENPSNRTGGNILPLSYLEELSLFVKEKKVPLHMDGARIFNASFAMDVPAAHIAKYADSVQFCLSKGLSAPVGSMVAGTRAFIQKVRRIRKMLGGGMRQAGVIAAPGIVALENMEATLKQDHLKAKMLADQLSMVEEIILQPNVEINMVFFRLRGEYTTNKFISTCSMFGLNIDELEPGVIRAVIHRNISDEDILDTVEIIKRAIPLSMAERSVYG</sequence>
<evidence type="ECO:0000256" key="3">
    <source>
        <dbReference type="ARBA" id="ARBA00022898"/>
    </source>
</evidence>
<comment type="similarity">
    <text evidence="2">Belongs to the threonine aldolase family.</text>
</comment>
<evidence type="ECO:0000256" key="4">
    <source>
        <dbReference type="ARBA" id="ARBA00023239"/>
    </source>
</evidence>
<dbReference type="Gene3D" id="3.40.640.10">
    <property type="entry name" value="Type I PLP-dependent aspartate aminotransferase-like (Major domain)"/>
    <property type="match status" value="1"/>
</dbReference>
<dbReference type="InterPro" id="IPR015424">
    <property type="entry name" value="PyrdxlP-dep_Trfase"/>
</dbReference>
<name>A0A165L3S9_9BACI</name>
<protein>
    <submittedName>
        <fullName evidence="7">Threonine aldolase</fullName>
    </submittedName>
</protein>
<dbReference type="AlphaFoldDB" id="A0A165L3S9"/>
<feature type="modified residue" description="N6-(pyridoxal phosphate)lysine" evidence="5">
    <location>
        <position position="202"/>
    </location>
</feature>
<dbReference type="EMBL" id="LQQY01000009">
    <property type="protein sequence ID" value="KZE50925.1"/>
    <property type="molecule type" value="Genomic_DNA"/>
</dbReference>
<dbReference type="GO" id="GO:0006567">
    <property type="term" value="P:L-threonine catabolic process"/>
    <property type="evidence" value="ECO:0007669"/>
    <property type="project" value="TreeGrafter"/>
</dbReference>
<evidence type="ECO:0000256" key="5">
    <source>
        <dbReference type="PIRSR" id="PIRSR017617-1"/>
    </source>
</evidence>
<keyword evidence="4" id="KW-0456">Lyase</keyword>
<dbReference type="Proteomes" id="UP000076510">
    <property type="component" value="Unassembled WGS sequence"/>
</dbReference>
<evidence type="ECO:0000313" key="8">
    <source>
        <dbReference type="Proteomes" id="UP000076510"/>
    </source>
</evidence>
<feature type="domain" description="Aromatic amino acid beta-eliminating lyase/threonine aldolase" evidence="6">
    <location>
        <begin position="3"/>
        <end position="288"/>
    </location>
</feature>
<accession>A0A165L3S9</accession>
<proteinExistence type="inferred from homology"/>
<evidence type="ECO:0000259" key="6">
    <source>
        <dbReference type="Pfam" id="PF01212"/>
    </source>
</evidence>
<dbReference type="Pfam" id="PF01212">
    <property type="entry name" value="Beta_elim_lyase"/>
    <property type="match status" value="1"/>
</dbReference>
<dbReference type="FunFam" id="3.40.640.10:FF:000030">
    <property type="entry name" value="Low-specificity L-threonine aldolase"/>
    <property type="match status" value="1"/>
</dbReference>
<organism evidence="7 8">
    <name type="scientific">Rossellomorea marisflavi</name>
    <dbReference type="NCBI Taxonomy" id="189381"/>
    <lineage>
        <taxon>Bacteria</taxon>
        <taxon>Bacillati</taxon>
        <taxon>Bacillota</taxon>
        <taxon>Bacilli</taxon>
        <taxon>Bacillales</taxon>
        <taxon>Bacillaceae</taxon>
        <taxon>Rossellomorea</taxon>
    </lineage>
</organism>
<dbReference type="GO" id="GO:0006545">
    <property type="term" value="P:glycine biosynthetic process"/>
    <property type="evidence" value="ECO:0007669"/>
    <property type="project" value="TreeGrafter"/>
</dbReference>
<evidence type="ECO:0000256" key="2">
    <source>
        <dbReference type="ARBA" id="ARBA00006966"/>
    </source>
</evidence>
<dbReference type="Gene3D" id="3.90.1150.10">
    <property type="entry name" value="Aspartate Aminotransferase, domain 1"/>
    <property type="match status" value="1"/>
</dbReference>
<dbReference type="PANTHER" id="PTHR48097">
    <property type="entry name" value="L-THREONINE ALDOLASE-RELATED"/>
    <property type="match status" value="1"/>
</dbReference>
<dbReference type="GO" id="GO:0005829">
    <property type="term" value="C:cytosol"/>
    <property type="evidence" value="ECO:0007669"/>
    <property type="project" value="TreeGrafter"/>
</dbReference>
<dbReference type="SUPFAM" id="SSF53383">
    <property type="entry name" value="PLP-dependent transferases"/>
    <property type="match status" value="1"/>
</dbReference>
<dbReference type="OrthoDB" id="9774495at2"/>